<accession>A0ABY2JAM4</accession>
<name>A0ABY2JAM4_9MICO</name>
<sequence>MKNQSRIRGMMGAVATCALSASLLVTGGGAAFADEASVNILEALGSASPSTLEDVAGVVTSDSGQLAIDAQLSSALISVPVDPAAGIVAQSPHSDTSFTIGLPFAGEASSAKVEAEGIVSYDNLNGSTTVPVVKADGTIQINTVIENADAPTRYDYPLSLPGGGTIVDDGAGGFIVSDATQVIAAIAAPWAKDADGVEVATRYELTGTTLTQVVEHRAAGVAYPVVADPKVSTLWWGIAIKLTHAETVAMANNFTPAYISAAFCGFIPVPLGNVACGVAVGIRLWTWEKPIKDAASQAGRCAQLNAPYVGGVVAWNVTNERC</sequence>
<reference evidence="2 3" key="1">
    <citation type="submission" date="2019-03" db="EMBL/GenBank/DDBJ databases">
        <title>Genomics of glacier-inhabiting Cryobacterium strains.</title>
        <authorList>
            <person name="Liu Q."/>
            <person name="Xin Y.-H."/>
        </authorList>
    </citation>
    <scope>NUCLEOTIDE SEQUENCE [LARGE SCALE GENOMIC DNA]</scope>
    <source>
        <strain evidence="2 3">TMT4-23</strain>
    </source>
</reference>
<evidence type="ECO:0000313" key="2">
    <source>
        <dbReference type="EMBL" id="TFD01988.1"/>
    </source>
</evidence>
<protein>
    <submittedName>
        <fullName evidence="2">Uncharacterized protein</fullName>
    </submittedName>
</protein>
<dbReference type="Proteomes" id="UP000298355">
    <property type="component" value="Unassembled WGS sequence"/>
</dbReference>
<organism evidence="2 3">
    <name type="scientific">Cryobacterium breve</name>
    <dbReference type="NCBI Taxonomy" id="1259258"/>
    <lineage>
        <taxon>Bacteria</taxon>
        <taxon>Bacillati</taxon>
        <taxon>Actinomycetota</taxon>
        <taxon>Actinomycetes</taxon>
        <taxon>Micrococcales</taxon>
        <taxon>Microbacteriaceae</taxon>
        <taxon>Cryobacterium</taxon>
    </lineage>
</organism>
<evidence type="ECO:0000256" key="1">
    <source>
        <dbReference type="SAM" id="SignalP"/>
    </source>
</evidence>
<feature type="chain" id="PRO_5046288175" evidence="1">
    <location>
        <begin position="34"/>
        <end position="322"/>
    </location>
</feature>
<feature type="signal peptide" evidence="1">
    <location>
        <begin position="1"/>
        <end position="33"/>
    </location>
</feature>
<gene>
    <name evidence="2" type="ORF">E3O65_00350</name>
</gene>
<evidence type="ECO:0000313" key="3">
    <source>
        <dbReference type="Proteomes" id="UP000298355"/>
    </source>
</evidence>
<proteinExistence type="predicted"/>
<dbReference type="EMBL" id="SOGJ01000003">
    <property type="protein sequence ID" value="TFD01988.1"/>
    <property type="molecule type" value="Genomic_DNA"/>
</dbReference>
<comment type="caution">
    <text evidence="2">The sequence shown here is derived from an EMBL/GenBank/DDBJ whole genome shotgun (WGS) entry which is preliminary data.</text>
</comment>
<keyword evidence="3" id="KW-1185">Reference proteome</keyword>
<keyword evidence="1" id="KW-0732">Signal</keyword>
<dbReference type="RefSeq" id="WP_134361770.1">
    <property type="nucleotide sequence ID" value="NZ_SOGJ01000003.1"/>
</dbReference>